<protein>
    <submittedName>
        <fullName evidence="6">MFS transporter</fullName>
    </submittedName>
</protein>
<dbReference type="Proteomes" id="UP000648908">
    <property type="component" value="Unassembled WGS sequence"/>
</dbReference>
<dbReference type="SUPFAM" id="SSF103473">
    <property type="entry name" value="MFS general substrate transporter"/>
    <property type="match status" value="1"/>
</dbReference>
<evidence type="ECO:0000256" key="1">
    <source>
        <dbReference type="ARBA" id="ARBA00022692"/>
    </source>
</evidence>
<organism evidence="6 7">
    <name type="scientific">Szabonella alba</name>
    <dbReference type="NCBI Taxonomy" id="2804194"/>
    <lineage>
        <taxon>Bacteria</taxon>
        <taxon>Pseudomonadati</taxon>
        <taxon>Pseudomonadota</taxon>
        <taxon>Alphaproteobacteria</taxon>
        <taxon>Rhodobacterales</taxon>
        <taxon>Paracoccaceae</taxon>
        <taxon>Szabonella</taxon>
    </lineage>
</organism>
<feature type="transmembrane region" description="Helical" evidence="4">
    <location>
        <begin position="12"/>
        <end position="31"/>
    </location>
</feature>
<feature type="domain" description="Major facilitator superfamily (MFS) profile" evidence="5">
    <location>
        <begin position="1"/>
        <end position="407"/>
    </location>
</feature>
<evidence type="ECO:0000313" key="6">
    <source>
        <dbReference type="EMBL" id="MBL4916792.1"/>
    </source>
</evidence>
<dbReference type="InterPro" id="IPR036259">
    <property type="entry name" value="MFS_trans_sf"/>
</dbReference>
<dbReference type="PROSITE" id="PS50850">
    <property type="entry name" value="MFS"/>
    <property type="match status" value="1"/>
</dbReference>
<keyword evidence="7" id="KW-1185">Reference proteome</keyword>
<evidence type="ECO:0000313" key="7">
    <source>
        <dbReference type="Proteomes" id="UP000648908"/>
    </source>
</evidence>
<feature type="transmembrane region" description="Helical" evidence="4">
    <location>
        <begin position="319"/>
        <end position="344"/>
    </location>
</feature>
<feature type="transmembrane region" description="Helical" evidence="4">
    <location>
        <begin position="171"/>
        <end position="192"/>
    </location>
</feature>
<evidence type="ECO:0000256" key="3">
    <source>
        <dbReference type="ARBA" id="ARBA00023136"/>
    </source>
</evidence>
<dbReference type="PANTHER" id="PTHR23527">
    <property type="entry name" value="BLL3282 PROTEIN"/>
    <property type="match status" value="1"/>
</dbReference>
<dbReference type="InterPro" id="IPR052952">
    <property type="entry name" value="MFS-Transporter"/>
</dbReference>
<name>A0A8K0V7B5_9RHOB</name>
<dbReference type="InterPro" id="IPR011701">
    <property type="entry name" value="MFS"/>
</dbReference>
<proteinExistence type="predicted"/>
<evidence type="ECO:0000256" key="2">
    <source>
        <dbReference type="ARBA" id="ARBA00022989"/>
    </source>
</evidence>
<dbReference type="PANTHER" id="PTHR23527:SF1">
    <property type="entry name" value="BLL3282 PROTEIN"/>
    <property type="match status" value="1"/>
</dbReference>
<accession>A0A8K0V7B5</accession>
<dbReference type="RefSeq" id="WP_202687604.1">
    <property type="nucleotide sequence ID" value="NZ_JAESVN010000002.1"/>
</dbReference>
<comment type="caution">
    <text evidence="6">The sequence shown here is derived from an EMBL/GenBank/DDBJ whole genome shotgun (WGS) entry which is preliminary data.</text>
</comment>
<sequence>MGDLTPSDTQVPWRGVVLAITGVQAVLALLTRTMPLFGVALTARAGMPPEAVGQLASATAFGSMVFFLWGPEFLRRVEARRQLQGGLVLAAIALLAGLAPVWWIMVLAALAIGLGYGPATPAGSDVLMRIVPPARRSTIFSIKQAGVPLGGMVAGMALPLIAAATGMVDAAIAAAAGLALVTAALLGLWPLSLEPAAADRAQPFLARMLALLRAPLRSLPLLATVPELRRTMAAGFTLGIGQGVIMAYFPVYMTAHVGWSLAAAGALFGLLQALGIAGRIGMGWMADRIGSTGRMLVWLCFLSGATMLLMAGFGPDTPAVWMVLVSCLAGLTVISWNGVFLTGLAEAAPEGRVGEITGVGTFILFAGFVVTPLVMQGLFALTGGYAAGMALAGLAPVTAGLLLRQSLRRA</sequence>
<keyword evidence="2 4" id="KW-1133">Transmembrane helix</keyword>
<feature type="transmembrane region" description="Helical" evidence="4">
    <location>
        <begin position="51"/>
        <end position="74"/>
    </location>
</feature>
<evidence type="ECO:0000256" key="4">
    <source>
        <dbReference type="SAM" id="Phobius"/>
    </source>
</evidence>
<feature type="transmembrane region" description="Helical" evidence="4">
    <location>
        <begin position="296"/>
        <end position="313"/>
    </location>
</feature>
<reference evidence="6" key="1">
    <citation type="submission" date="2021-01" db="EMBL/GenBank/DDBJ databases">
        <title>Tabrizicola alba sp. nov. a motile alkaliphilic bacterium isolated from a soda lake.</title>
        <authorList>
            <person name="Szuroczki S."/>
            <person name="Abbaszade G."/>
            <person name="Schumann P."/>
            <person name="Toth E."/>
        </authorList>
    </citation>
    <scope>NUCLEOTIDE SEQUENCE</scope>
    <source>
        <strain evidence="6">DMG-N-6</strain>
    </source>
</reference>
<dbReference type="EMBL" id="JAESVN010000002">
    <property type="protein sequence ID" value="MBL4916792.1"/>
    <property type="molecule type" value="Genomic_DNA"/>
</dbReference>
<dbReference type="GO" id="GO:0022857">
    <property type="term" value="F:transmembrane transporter activity"/>
    <property type="evidence" value="ECO:0007669"/>
    <property type="project" value="InterPro"/>
</dbReference>
<dbReference type="InterPro" id="IPR020846">
    <property type="entry name" value="MFS_dom"/>
</dbReference>
<feature type="transmembrane region" description="Helical" evidence="4">
    <location>
        <begin position="385"/>
        <end position="403"/>
    </location>
</feature>
<feature type="transmembrane region" description="Helical" evidence="4">
    <location>
        <begin position="232"/>
        <end position="251"/>
    </location>
</feature>
<feature type="transmembrane region" description="Helical" evidence="4">
    <location>
        <begin position="257"/>
        <end position="276"/>
    </location>
</feature>
<feature type="transmembrane region" description="Helical" evidence="4">
    <location>
        <begin position="86"/>
        <end position="116"/>
    </location>
</feature>
<dbReference type="Gene3D" id="1.20.1250.20">
    <property type="entry name" value="MFS general substrate transporter like domains"/>
    <property type="match status" value="2"/>
</dbReference>
<feature type="transmembrane region" description="Helical" evidence="4">
    <location>
        <begin position="356"/>
        <end position="379"/>
    </location>
</feature>
<keyword evidence="3 4" id="KW-0472">Membrane</keyword>
<gene>
    <name evidence="6" type="ORF">JL811_06110</name>
</gene>
<feature type="transmembrane region" description="Helical" evidence="4">
    <location>
        <begin position="145"/>
        <end position="164"/>
    </location>
</feature>
<dbReference type="Pfam" id="PF07690">
    <property type="entry name" value="MFS_1"/>
    <property type="match status" value="1"/>
</dbReference>
<keyword evidence="1 4" id="KW-0812">Transmembrane</keyword>
<evidence type="ECO:0000259" key="5">
    <source>
        <dbReference type="PROSITE" id="PS50850"/>
    </source>
</evidence>
<dbReference type="AlphaFoldDB" id="A0A8K0V7B5"/>